<keyword evidence="3" id="KW-1185">Reference proteome</keyword>
<organism evidence="2 3">
    <name type="scientific">Rhizobium rhizoryzae</name>
    <dbReference type="NCBI Taxonomy" id="451876"/>
    <lineage>
        <taxon>Bacteria</taxon>
        <taxon>Pseudomonadati</taxon>
        <taxon>Pseudomonadota</taxon>
        <taxon>Alphaproteobacteria</taxon>
        <taxon>Hyphomicrobiales</taxon>
        <taxon>Rhizobiaceae</taxon>
        <taxon>Rhizobium/Agrobacterium group</taxon>
        <taxon>Rhizobium</taxon>
    </lineage>
</organism>
<dbReference type="Pfam" id="PF05406">
    <property type="entry name" value="WGR"/>
    <property type="match status" value="1"/>
</dbReference>
<comment type="caution">
    <text evidence="2">The sequence shown here is derived from an EMBL/GenBank/DDBJ whole genome shotgun (WGS) entry which is preliminary data.</text>
</comment>
<protein>
    <submittedName>
        <fullName evidence="2">Putative DNA-binding WGR domain protein</fullName>
    </submittedName>
</protein>
<dbReference type="SUPFAM" id="SSF142921">
    <property type="entry name" value="WGR domain-like"/>
    <property type="match status" value="1"/>
</dbReference>
<dbReference type="Gene3D" id="2.20.140.10">
    <property type="entry name" value="WGR domain"/>
    <property type="match status" value="1"/>
</dbReference>
<dbReference type="InterPro" id="IPR036930">
    <property type="entry name" value="WGR_dom_sf"/>
</dbReference>
<accession>A0A7W6LL21</accession>
<dbReference type="Proteomes" id="UP000519897">
    <property type="component" value="Unassembled WGS sequence"/>
</dbReference>
<dbReference type="EMBL" id="JACIEC010000022">
    <property type="protein sequence ID" value="MBB4146196.1"/>
    <property type="molecule type" value="Genomic_DNA"/>
</dbReference>
<evidence type="ECO:0000313" key="3">
    <source>
        <dbReference type="Proteomes" id="UP000519897"/>
    </source>
</evidence>
<evidence type="ECO:0000313" key="2">
    <source>
        <dbReference type="EMBL" id="MBB4146196.1"/>
    </source>
</evidence>
<dbReference type="RefSeq" id="WP_183898122.1">
    <property type="nucleotide sequence ID" value="NZ_JACIEC010000022.1"/>
</dbReference>
<dbReference type="InterPro" id="IPR008893">
    <property type="entry name" value="WGR_domain"/>
</dbReference>
<dbReference type="PROSITE" id="PS51977">
    <property type="entry name" value="WGR"/>
    <property type="match status" value="1"/>
</dbReference>
<feature type="domain" description="WGR" evidence="1">
    <location>
        <begin position="5"/>
        <end position="88"/>
    </location>
</feature>
<dbReference type="CDD" id="cd07996">
    <property type="entry name" value="WGR_MMR_like"/>
    <property type="match status" value="1"/>
</dbReference>
<name>A0A7W6LL21_9HYPH</name>
<dbReference type="AlphaFoldDB" id="A0A7W6LL21"/>
<sequence>MVTQPYHLYVERTDSTKNMARFYAMTMEPNLFGEACLTRCWGRIGTKGQKMSHQFETEQEAVDLFLDLLRLKRRRGYSAVFRRSCTDI</sequence>
<reference evidence="2 3" key="1">
    <citation type="submission" date="2020-08" db="EMBL/GenBank/DDBJ databases">
        <title>Genomic Encyclopedia of Type Strains, Phase IV (KMG-IV): sequencing the most valuable type-strain genomes for metagenomic binning, comparative biology and taxonomic classification.</title>
        <authorList>
            <person name="Goeker M."/>
        </authorList>
    </citation>
    <scope>NUCLEOTIDE SEQUENCE [LARGE SCALE GENOMIC DNA]</scope>
    <source>
        <strain evidence="2 3">DSM 29514</strain>
    </source>
</reference>
<dbReference type="SMART" id="SM00773">
    <property type="entry name" value="WGR"/>
    <property type="match status" value="1"/>
</dbReference>
<keyword evidence="2" id="KW-0238">DNA-binding</keyword>
<dbReference type="InterPro" id="IPR049809">
    <property type="entry name" value="YehF/YfeS-like_WGR"/>
</dbReference>
<dbReference type="GO" id="GO:0003677">
    <property type="term" value="F:DNA binding"/>
    <property type="evidence" value="ECO:0007669"/>
    <property type="project" value="UniProtKB-KW"/>
</dbReference>
<proteinExistence type="predicted"/>
<evidence type="ECO:0000259" key="1">
    <source>
        <dbReference type="PROSITE" id="PS51977"/>
    </source>
</evidence>
<gene>
    <name evidence="2" type="ORF">GGQ72_004766</name>
</gene>